<dbReference type="InterPro" id="IPR027417">
    <property type="entry name" value="P-loop_NTPase"/>
</dbReference>
<protein>
    <submittedName>
        <fullName evidence="2">Ras family protein</fullName>
    </submittedName>
</protein>
<evidence type="ECO:0000313" key="1">
    <source>
        <dbReference type="Proteomes" id="UP000095283"/>
    </source>
</evidence>
<name>A0A1I7W7S0_HETBA</name>
<sequence>MLTYNLNQVPIVLVANKRDLYDDISEWKVRGAYQYAYSRMIPILECTAKRQNEVSRNFQLAFAISSILSFKCANPYIDLQGYLKFVIYLKFNCIVNLRVLLFIKFITSDYYISNKKRLGQRVRGSGQPHGSYPFYRAVWVRNAERIPDVPHILPQKPTLCFGALLRDITLFWLYEMDKVLQNIELIGQIIFYSNTLIRIINCVTVYYINSDIFRLMSNTNIQSQQKNHLIKGETVKYIKMDQVLVKKL</sequence>
<dbReference type="Gene3D" id="3.40.50.300">
    <property type="entry name" value="P-loop containing nucleotide triphosphate hydrolases"/>
    <property type="match status" value="1"/>
</dbReference>
<dbReference type="Proteomes" id="UP000095283">
    <property type="component" value="Unplaced"/>
</dbReference>
<organism evidence="1 2">
    <name type="scientific">Heterorhabditis bacteriophora</name>
    <name type="common">Entomopathogenic nematode worm</name>
    <dbReference type="NCBI Taxonomy" id="37862"/>
    <lineage>
        <taxon>Eukaryota</taxon>
        <taxon>Metazoa</taxon>
        <taxon>Ecdysozoa</taxon>
        <taxon>Nematoda</taxon>
        <taxon>Chromadorea</taxon>
        <taxon>Rhabditida</taxon>
        <taxon>Rhabditina</taxon>
        <taxon>Rhabditomorpha</taxon>
        <taxon>Strongyloidea</taxon>
        <taxon>Heterorhabditidae</taxon>
        <taxon>Heterorhabditis</taxon>
    </lineage>
</organism>
<dbReference type="SUPFAM" id="SSF52540">
    <property type="entry name" value="P-loop containing nucleoside triphosphate hydrolases"/>
    <property type="match status" value="1"/>
</dbReference>
<proteinExistence type="predicted"/>
<dbReference type="WBParaSite" id="Hba_00685">
    <property type="protein sequence ID" value="Hba_00685"/>
    <property type="gene ID" value="Hba_00685"/>
</dbReference>
<dbReference type="CDD" id="cd00882">
    <property type="entry name" value="Ras_like_GTPase"/>
    <property type="match status" value="1"/>
</dbReference>
<evidence type="ECO:0000313" key="2">
    <source>
        <dbReference type="WBParaSite" id="Hba_00685"/>
    </source>
</evidence>
<dbReference type="AlphaFoldDB" id="A0A1I7W7S0"/>
<keyword evidence="1" id="KW-1185">Reference proteome</keyword>
<reference evidence="2" key="1">
    <citation type="submission" date="2016-11" db="UniProtKB">
        <authorList>
            <consortium name="WormBaseParasite"/>
        </authorList>
    </citation>
    <scope>IDENTIFICATION</scope>
</reference>
<accession>A0A1I7W7S0</accession>